<evidence type="ECO:0000256" key="5">
    <source>
        <dbReference type="PIRSR" id="PIRSR615500-1"/>
    </source>
</evidence>
<dbReference type="AlphaFoldDB" id="A0AB73T9R7"/>
<keyword evidence="2 6" id="KW-0645">Protease</keyword>
<comment type="caution">
    <text evidence="9">The sequence shown here is derived from an EMBL/GenBank/DDBJ whole genome shotgun (WGS) entry which is preliminary data.</text>
</comment>
<feature type="active site" description="Charge relay system" evidence="5 6">
    <location>
        <position position="29"/>
    </location>
</feature>
<evidence type="ECO:0000259" key="8">
    <source>
        <dbReference type="Pfam" id="PF00082"/>
    </source>
</evidence>
<dbReference type="PROSITE" id="PS51892">
    <property type="entry name" value="SUBTILASE"/>
    <property type="match status" value="1"/>
</dbReference>
<protein>
    <submittedName>
        <fullName evidence="9">Serine protease AprX</fullName>
    </submittedName>
</protein>
<evidence type="ECO:0000256" key="2">
    <source>
        <dbReference type="ARBA" id="ARBA00022670"/>
    </source>
</evidence>
<keyword evidence="10" id="KW-1185">Reference proteome</keyword>
<dbReference type="InterPro" id="IPR000209">
    <property type="entry name" value="Peptidase_S8/S53_dom"/>
</dbReference>
<dbReference type="PANTHER" id="PTHR43806">
    <property type="entry name" value="PEPTIDASE S8"/>
    <property type="match status" value="1"/>
</dbReference>
<dbReference type="GO" id="GO:0004252">
    <property type="term" value="F:serine-type endopeptidase activity"/>
    <property type="evidence" value="ECO:0007669"/>
    <property type="project" value="UniProtKB-UniRule"/>
</dbReference>
<dbReference type="InterPro" id="IPR023828">
    <property type="entry name" value="Peptidase_S8_Ser-AS"/>
</dbReference>
<name>A0AB73T9R7_9FIRM</name>
<dbReference type="EMBL" id="QGGY01000001">
    <property type="protein sequence ID" value="PWJ79007.1"/>
    <property type="molecule type" value="Genomic_DNA"/>
</dbReference>
<dbReference type="Proteomes" id="UP000245412">
    <property type="component" value="Unassembled WGS sequence"/>
</dbReference>
<dbReference type="SUPFAM" id="SSF52743">
    <property type="entry name" value="Subtilisin-like"/>
    <property type="match status" value="1"/>
</dbReference>
<evidence type="ECO:0000256" key="7">
    <source>
        <dbReference type="RuleBase" id="RU003355"/>
    </source>
</evidence>
<dbReference type="PROSITE" id="PS00136">
    <property type="entry name" value="SUBTILASE_ASP"/>
    <property type="match status" value="1"/>
</dbReference>
<dbReference type="PANTHER" id="PTHR43806:SF65">
    <property type="entry name" value="SERINE PROTEASE APRX"/>
    <property type="match status" value="1"/>
</dbReference>
<accession>A0AB73T9R7</accession>
<dbReference type="Pfam" id="PF00082">
    <property type="entry name" value="Peptidase_S8"/>
    <property type="match status" value="1"/>
</dbReference>
<keyword evidence="3 6" id="KW-0378">Hydrolase</keyword>
<gene>
    <name evidence="9" type="ORF">C7383_101384</name>
</gene>
<sequence length="300" mass="32580">MNRVRMIIHAGEAYRRGIRGKGIGVAVLDTGIYRHPDFGGRILQFKDILRGMQDCYDDCSHGTHVSGILGGSGLSSNGVYMGVAPECSIIHVKVLDRKGNGNRDDVLKGIDWVIENKERYGIRIMNISVGTVKEDEKNNKLLVDAVEKAWDAGLVVVVAAGNMGPEPMSITVPGNSKKVITVGSFDDCMKQPKDPSVRPCYSGRGPTLECVCKPDIVAPGSGITSCNAVSFKNKNLYCVKSGTSMATPVVSGCLALLLEREPELTNVEVKMRLRETAKNLGYPNSQQGWGMIDVRRLLKL</sequence>
<organism evidence="9 10">
    <name type="scientific">Murimonas intestini</name>
    <dbReference type="NCBI Taxonomy" id="1337051"/>
    <lineage>
        <taxon>Bacteria</taxon>
        <taxon>Bacillati</taxon>
        <taxon>Bacillota</taxon>
        <taxon>Clostridia</taxon>
        <taxon>Lachnospirales</taxon>
        <taxon>Lachnospiraceae</taxon>
        <taxon>Murimonas</taxon>
    </lineage>
</organism>
<evidence type="ECO:0000256" key="6">
    <source>
        <dbReference type="PROSITE-ProRule" id="PRU01240"/>
    </source>
</evidence>
<dbReference type="InterPro" id="IPR036852">
    <property type="entry name" value="Peptidase_S8/S53_dom_sf"/>
</dbReference>
<feature type="domain" description="Peptidase S8/S53" evidence="8">
    <location>
        <begin position="20"/>
        <end position="290"/>
    </location>
</feature>
<dbReference type="PROSITE" id="PS00138">
    <property type="entry name" value="SUBTILASE_SER"/>
    <property type="match status" value="1"/>
</dbReference>
<dbReference type="InterPro" id="IPR023827">
    <property type="entry name" value="Peptidase_S8_Asp-AS"/>
</dbReference>
<dbReference type="InterPro" id="IPR050131">
    <property type="entry name" value="Peptidase_S8_subtilisin-like"/>
</dbReference>
<feature type="active site" description="Charge relay system" evidence="5 6">
    <location>
        <position position="244"/>
    </location>
</feature>
<dbReference type="Gene3D" id="3.40.50.200">
    <property type="entry name" value="Peptidase S8/S53 domain"/>
    <property type="match status" value="1"/>
</dbReference>
<dbReference type="GO" id="GO:0006508">
    <property type="term" value="P:proteolysis"/>
    <property type="evidence" value="ECO:0007669"/>
    <property type="project" value="UniProtKB-KW"/>
</dbReference>
<evidence type="ECO:0000256" key="4">
    <source>
        <dbReference type="ARBA" id="ARBA00022825"/>
    </source>
</evidence>
<reference evidence="9 10" key="1">
    <citation type="submission" date="2018-05" db="EMBL/GenBank/DDBJ databases">
        <authorList>
            <person name="Goeker M."/>
            <person name="Huntemann M."/>
            <person name="Clum A."/>
            <person name="Pillay M."/>
            <person name="Palaniappan K."/>
            <person name="Varghese N."/>
            <person name="Mikhailova N."/>
            <person name="Stamatis D."/>
            <person name="Reddy T."/>
            <person name="Daum C."/>
            <person name="Shapiro N."/>
            <person name="Ivanova N."/>
            <person name="Kyrpides N."/>
            <person name="Woyke T."/>
        </authorList>
    </citation>
    <scope>NUCLEOTIDE SEQUENCE [LARGE SCALE GENOMIC DNA]</scope>
    <source>
        <strain evidence="9 10">DSM 26524</strain>
    </source>
</reference>
<comment type="similarity">
    <text evidence="1 6 7">Belongs to the peptidase S8 family.</text>
</comment>
<dbReference type="PRINTS" id="PR00723">
    <property type="entry name" value="SUBTILISIN"/>
</dbReference>
<feature type="active site" description="Charge relay system" evidence="5 6">
    <location>
        <position position="61"/>
    </location>
</feature>
<dbReference type="PROSITE" id="PS00137">
    <property type="entry name" value="SUBTILASE_HIS"/>
    <property type="match status" value="1"/>
</dbReference>
<evidence type="ECO:0000313" key="10">
    <source>
        <dbReference type="Proteomes" id="UP000245412"/>
    </source>
</evidence>
<proteinExistence type="inferred from homology"/>
<dbReference type="InterPro" id="IPR022398">
    <property type="entry name" value="Peptidase_S8_His-AS"/>
</dbReference>
<dbReference type="RefSeq" id="WP_109624438.1">
    <property type="nucleotide sequence ID" value="NZ_CABJAT010000001.1"/>
</dbReference>
<dbReference type="InterPro" id="IPR015500">
    <property type="entry name" value="Peptidase_S8_subtilisin-rel"/>
</dbReference>
<evidence type="ECO:0000256" key="3">
    <source>
        <dbReference type="ARBA" id="ARBA00022801"/>
    </source>
</evidence>
<evidence type="ECO:0000313" key="9">
    <source>
        <dbReference type="EMBL" id="PWJ79007.1"/>
    </source>
</evidence>
<keyword evidence="4 6" id="KW-0720">Serine protease</keyword>
<evidence type="ECO:0000256" key="1">
    <source>
        <dbReference type="ARBA" id="ARBA00011073"/>
    </source>
</evidence>
<dbReference type="CDD" id="cd07487">
    <property type="entry name" value="Peptidases_S8_1"/>
    <property type="match status" value="1"/>
</dbReference>